<comment type="caution">
    <text evidence="1">The sequence shown here is derived from an EMBL/GenBank/DDBJ whole genome shotgun (WGS) entry which is preliminary data.</text>
</comment>
<reference evidence="1" key="1">
    <citation type="submission" date="2019-03" db="EMBL/GenBank/DDBJ databases">
        <title>Single cell metagenomics reveals metabolic interactions within the superorganism composed of flagellate Streblomastix strix and complex community of Bacteroidetes bacteria on its surface.</title>
        <authorList>
            <person name="Treitli S.C."/>
            <person name="Kolisko M."/>
            <person name="Husnik F."/>
            <person name="Keeling P."/>
            <person name="Hampl V."/>
        </authorList>
    </citation>
    <scope>NUCLEOTIDE SEQUENCE</scope>
    <source>
        <strain evidence="1">STM</strain>
    </source>
</reference>
<name>A0A5J4S1C5_9ZZZZ</name>
<dbReference type="AlphaFoldDB" id="A0A5J4S1C5"/>
<proteinExistence type="predicted"/>
<sequence>MVNKFKSDRWFLRQKTICQQPGYQVGNKIGKAAMSGMFYLTNIFKFVVDRFYHCSFADH</sequence>
<organism evidence="1">
    <name type="scientific">termite gut metagenome</name>
    <dbReference type="NCBI Taxonomy" id="433724"/>
    <lineage>
        <taxon>unclassified sequences</taxon>
        <taxon>metagenomes</taxon>
        <taxon>organismal metagenomes</taxon>
    </lineage>
</organism>
<gene>
    <name evidence="1" type="ORF">EZS27_012210</name>
</gene>
<protein>
    <submittedName>
        <fullName evidence="1">Uncharacterized protein</fullName>
    </submittedName>
</protein>
<evidence type="ECO:0000313" key="1">
    <source>
        <dbReference type="EMBL" id="KAA6339899.1"/>
    </source>
</evidence>
<dbReference type="EMBL" id="SNRY01000500">
    <property type="protein sequence ID" value="KAA6339899.1"/>
    <property type="molecule type" value="Genomic_DNA"/>
</dbReference>
<accession>A0A5J4S1C5</accession>